<organism evidence="4 5">
    <name type="scientific">Vallitalea pronyensis</name>
    <dbReference type="NCBI Taxonomy" id="1348613"/>
    <lineage>
        <taxon>Bacteria</taxon>
        <taxon>Bacillati</taxon>
        <taxon>Bacillota</taxon>
        <taxon>Clostridia</taxon>
        <taxon>Lachnospirales</taxon>
        <taxon>Vallitaleaceae</taxon>
        <taxon>Vallitalea</taxon>
    </lineage>
</organism>
<dbReference type="InterPro" id="IPR023370">
    <property type="entry name" value="TrmO-like_N"/>
</dbReference>
<accession>A0A8J8SFK7</accession>
<dbReference type="RefSeq" id="WP_212696904.1">
    <property type="nucleotide sequence ID" value="NZ_CP058649.1"/>
</dbReference>
<evidence type="ECO:0000313" key="5">
    <source>
        <dbReference type="Proteomes" id="UP000683246"/>
    </source>
</evidence>
<dbReference type="AlphaFoldDB" id="A0A8J8SFK7"/>
<evidence type="ECO:0000256" key="1">
    <source>
        <dbReference type="ARBA" id="ARBA00022691"/>
    </source>
</evidence>
<keyword evidence="4" id="KW-0808">Transferase</keyword>
<proteinExistence type="inferred from homology"/>
<dbReference type="InterPro" id="IPR023368">
    <property type="entry name" value="UPF0066_cons_site"/>
</dbReference>
<dbReference type="Pfam" id="PF01980">
    <property type="entry name" value="TrmO_N"/>
    <property type="match status" value="1"/>
</dbReference>
<dbReference type="GO" id="GO:0032259">
    <property type="term" value="P:methylation"/>
    <property type="evidence" value="ECO:0007669"/>
    <property type="project" value="UniProtKB-KW"/>
</dbReference>
<dbReference type="CDD" id="cd09281">
    <property type="entry name" value="UPF0066"/>
    <property type="match status" value="1"/>
</dbReference>
<dbReference type="PROSITE" id="PS51668">
    <property type="entry name" value="TSAA_2"/>
    <property type="match status" value="1"/>
</dbReference>
<dbReference type="GO" id="GO:0008168">
    <property type="term" value="F:methyltransferase activity"/>
    <property type="evidence" value="ECO:0007669"/>
    <property type="project" value="UniProtKB-KW"/>
</dbReference>
<feature type="domain" description="TsaA-like" evidence="3">
    <location>
        <begin position="8"/>
        <end position="132"/>
    </location>
</feature>
<dbReference type="InterPro" id="IPR036413">
    <property type="entry name" value="YaeB-like_sf"/>
</dbReference>
<evidence type="ECO:0000259" key="3">
    <source>
        <dbReference type="PROSITE" id="PS51668"/>
    </source>
</evidence>
<keyword evidence="5" id="KW-1185">Reference proteome</keyword>
<comment type="similarity">
    <text evidence="2">Belongs to the tRNA methyltransferase O family.</text>
</comment>
<reference evidence="4" key="1">
    <citation type="submission" date="2020-07" db="EMBL/GenBank/DDBJ databases">
        <title>Vallitalea pronyensis genome.</title>
        <authorList>
            <person name="Postec A."/>
        </authorList>
    </citation>
    <scope>NUCLEOTIDE SEQUENCE</scope>
    <source>
        <strain evidence="4">FatNI3</strain>
    </source>
</reference>
<dbReference type="Proteomes" id="UP000683246">
    <property type="component" value="Chromosome"/>
</dbReference>
<keyword evidence="4" id="KW-0489">Methyltransferase</keyword>
<dbReference type="EMBL" id="CP058649">
    <property type="protein sequence ID" value="QUI21434.1"/>
    <property type="molecule type" value="Genomic_DNA"/>
</dbReference>
<dbReference type="PROSITE" id="PS01318">
    <property type="entry name" value="TSAA_1"/>
    <property type="match status" value="1"/>
</dbReference>
<gene>
    <name evidence="4" type="ORF">HZI73_03655</name>
</gene>
<dbReference type="PANTHER" id="PTHR12818">
    <property type="entry name" value="TRNA (ADENINE(37)-N6)-METHYLTRANSFERASE"/>
    <property type="match status" value="1"/>
</dbReference>
<evidence type="ECO:0000256" key="2">
    <source>
        <dbReference type="ARBA" id="ARBA00033753"/>
    </source>
</evidence>
<dbReference type="KEGG" id="vpy:HZI73_03655"/>
<evidence type="ECO:0000313" key="4">
    <source>
        <dbReference type="EMBL" id="QUI21434.1"/>
    </source>
</evidence>
<dbReference type="InterPro" id="IPR040372">
    <property type="entry name" value="YaeB-like"/>
</dbReference>
<dbReference type="InterPro" id="IPR036414">
    <property type="entry name" value="YaeB_N_sf"/>
</dbReference>
<dbReference type="PANTHER" id="PTHR12818:SF0">
    <property type="entry name" value="TRNA (ADENINE(37)-N6)-METHYLTRANSFERASE"/>
    <property type="match status" value="1"/>
</dbReference>
<sequence length="162" mass="18615">MHKNTFTLEAIGTVRIEDQHYFIDLNPKYIPALEGVEGFSHMNILWWCHNFDEESSRAIVDMDKPYKAAPDKLGVFATRSPIRPNPIALTACQVINIDHHKGSIQLAYIDADNGTPVLDMKPYQPSVDRIKDVSVPHWCSHWPEYYEDSATFDWGSEFTFND</sequence>
<name>A0A8J8SFK7_9FIRM</name>
<dbReference type="SUPFAM" id="SSF118196">
    <property type="entry name" value="YaeB-like"/>
    <property type="match status" value="1"/>
</dbReference>
<dbReference type="Gene3D" id="2.40.30.70">
    <property type="entry name" value="YaeB-like"/>
    <property type="match status" value="1"/>
</dbReference>
<keyword evidence="1" id="KW-0949">S-adenosyl-L-methionine</keyword>
<protein>
    <submittedName>
        <fullName evidence="4">SAM-dependent methyltransferase</fullName>
    </submittedName>
</protein>